<name>A0ABY3RQC9_9MICO</name>
<feature type="domain" description="ABC transmembrane type-1" evidence="8">
    <location>
        <begin position="95"/>
        <end position="303"/>
    </location>
</feature>
<feature type="transmembrane region" description="Helical" evidence="7">
    <location>
        <begin position="176"/>
        <end position="196"/>
    </location>
</feature>
<evidence type="ECO:0000256" key="3">
    <source>
        <dbReference type="ARBA" id="ARBA00022475"/>
    </source>
</evidence>
<dbReference type="CDD" id="cd06261">
    <property type="entry name" value="TM_PBP2"/>
    <property type="match status" value="1"/>
</dbReference>
<dbReference type="PROSITE" id="PS50928">
    <property type="entry name" value="ABC_TM1"/>
    <property type="match status" value="1"/>
</dbReference>
<dbReference type="Pfam" id="PF00528">
    <property type="entry name" value="BPD_transp_1"/>
    <property type="match status" value="1"/>
</dbReference>
<dbReference type="InterPro" id="IPR000515">
    <property type="entry name" value="MetI-like"/>
</dbReference>
<feature type="transmembrane region" description="Helical" evidence="7">
    <location>
        <begin position="9"/>
        <end position="29"/>
    </location>
</feature>
<dbReference type="InterPro" id="IPR035906">
    <property type="entry name" value="MetI-like_sf"/>
</dbReference>
<comment type="subcellular location">
    <subcellularLocation>
        <location evidence="1 7">Cell membrane</location>
        <topology evidence="1 7">Multi-pass membrane protein</topology>
    </subcellularLocation>
</comment>
<evidence type="ECO:0000256" key="2">
    <source>
        <dbReference type="ARBA" id="ARBA00022448"/>
    </source>
</evidence>
<dbReference type="PANTHER" id="PTHR43163:SF6">
    <property type="entry name" value="DIPEPTIDE TRANSPORT SYSTEM PERMEASE PROTEIN DPPB-RELATED"/>
    <property type="match status" value="1"/>
</dbReference>
<keyword evidence="4 7" id="KW-0812">Transmembrane</keyword>
<dbReference type="PANTHER" id="PTHR43163">
    <property type="entry name" value="DIPEPTIDE TRANSPORT SYSTEM PERMEASE PROTEIN DPPB-RELATED"/>
    <property type="match status" value="1"/>
</dbReference>
<sequence length="313" mass="32944">MLTFLLRRLIAGAVLVVAISFVAFALMYAGGADIARSILGPEATQAQVQAKAAELGIDRPLLVQYGSWFGQMVTGDLGRSWFTAESVSDAVVSRLGVTLSIVVVSLLAVAVISVVLGVIAAIRRGWVDRVVQVVSVVGVALPNFWVALVLVVALAISVPLFPATGFVQPRESVSGWLLSITLPVIAITIGGVAGAAQQIRGSVLDVSRQDFVRTLRSRGLPERRVITGHILRNSLGPAMTVLSLQFIAMIGGSVVIEKVFAIPGLGMLALNATLRGDIPIVMAVVMTMAVVVVVVNLLIDLVNGWASPKVRVQ</sequence>
<evidence type="ECO:0000313" key="9">
    <source>
        <dbReference type="EMBL" id="UGS26159.1"/>
    </source>
</evidence>
<accession>A0ABY3RQC9</accession>
<feature type="transmembrane region" description="Helical" evidence="7">
    <location>
        <begin position="97"/>
        <end position="121"/>
    </location>
</feature>
<comment type="similarity">
    <text evidence="7">Belongs to the binding-protein-dependent transport system permease family.</text>
</comment>
<feature type="transmembrane region" description="Helical" evidence="7">
    <location>
        <begin position="241"/>
        <end position="266"/>
    </location>
</feature>
<reference evidence="9 10" key="1">
    <citation type="submission" date="2023-01" db="EMBL/GenBank/DDBJ databases">
        <title>Characterization of estradiol degrading bacteria Microbacterium sp. MZT7 and reveal degrading genes through genome analysis.</title>
        <authorList>
            <person name="Hao P."/>
            <person name="Gao Y."/>
        </authorList>
    </citation>
    <scope>NUCLEOTIDE SEQUENCE [LARGE SCALE GENOMIC DNA]</scope>
    <source>
        <strain evidence="9 10">MZT7</strain>
    </source>
</reference>
<proteinExistence type="inferred from homology"/>
<evidence type="ECO:0000259" key="8">
    <source>
        <dbReference type="PROSITE" id="PS50928"/>
    </source>
</evidence>
<evidence type="ECO:0000256" key="6">
    <source>
        <dbReference type="ARBA" id="ARBA00023136"/>
    </source>
</evidence>
<keyword evidence="2 7" id="KW-0813">Transport</keyword>
<keyword evidence="5 7" id="KW-1133">Transmembrane helix</keyword>
<keyword evidence="6 7" id="KW-0472">Membrane</keyword>
<dbReference type="InterPro" id="IPR045621">
    <property type="entry name" value="BPD_transp_1_N"/>
</dbReference>
<dbReference type="SUPFAM" id="SSF161098">
    <property type="entry name" value="MetI-like"/>
    <property type="match status" value="1"/>
</dbReference>
<evidence type="ECO:0000256" key="7">
    <source>
        <dbReference type="RuleBase" id="RU363032"/>
    </source>
</evidence>
<evidence type="ECO:0000313" key="10">
    <source>
        <dbReference type="Proteomes" id="UP001199642"/>
    </source>
</evidence>
<feature type="transmembrane region" description="Helical" evidence="7">
    <location>
        <begin position="278"/>
        <end position="299"/>
    </location>
</feature>
<dbReference type="RefSeq" id="WP_231819857.1">
    <property type="nucleotide sequence ID" value="NZ_CP082781.1"/>
</dbReference>
<dbReference type="EMBL" id="CP082781">
    <property type="protein sequence ID" value="UGS26159.1"/>
    <property type="molecule type" value="Genomic_DNA"/>
</dbReference>
<evidence type="ECO:0000256" key="4">
    <source>
        <dbReference type="ARBA" id="ARBA00022692"/>
    </source>
</evidence>
<dbReference type="Proteomes" id="UP001199642">
    <property type="component" value="Chromosome"/>
</dbReference>
<dbReference type="Pfam" id="PF19300">
    <property type="entry name" value="BPD_transp_1_N"/>
    <property type="match status" value="1"/>
</dbReference>
<keyword evidence="3" id="KW-1003">Cell membrane</keyword>
<evidence type="ECO:0000256" key="1">
    <source>
        <dbReference type="ARBA" id="ARBA00004651"/>
    </source>
</evidence>
<dbReference type="Gene3D" id="1.10.3720.10">
    <property type="entry name" value="MetI-like"/>
    <property type="match status" value="1"/>
</dbReference>
<organism evidence="9 10">
    <name type="scientific">Microbacterium resistens</name>
    <dbReference type="NCBI Taxonomy" id="156977"/>
    <lineage>
        <taxon>Bacteria</taxon>
        <taxon>Bacillati</taxon>
        <taxon>Actinomycetota</taxon>
        <taxon>Actinomycetes</taxon>
        <taxon>Micrococcales</taxon>
        <taxon>Microbacteriaceae</taxon>
        <taxon>Microbacterium</taxon>
    </lineage>
</organism>
<gene>
    <name evidence="9" type="ORF">K8F61_16180</name>
</gene>
<feature type="transmembrane region" description="Helical" evidence="7">
    <location>
        <begin position="133"/>
        <end position="156"/>
    </location>
</feature>
<protein>
    <submittedName>
        <fullName evidence="9">ABC transporter permease</fullName>
    </submittedName>
</protein>
<keyword evidence="10" id="KW-1185">Reference proteome</keyword>
<evidence type="ECO:0000256" key="5">
    <source>
        <dbReference type="ARBA" id="ARBA00022989"/>
    </source>
</evidence>